<dbReference type="Proteomes" id="UP000248014">
    <property type="component" value="Unassembled WGS sequence"/>
</dbReference>
<sequence>MAKLLFFGQLGDLAGGIERTMALSAAHAIGDIVALIDAQDRLLGSALAGPRVRYAVNGEIVAADFQVTDADELAFLPPVSGG</sequence>
<dbReference type="InterPro" id="IPR003749">
    <property type="entry name" value="ThiS/MoaD-like"/>
</dbReference>
<proteinExistence type="predicted"/>
<evidence type="ECO:0000313" key="1">
    <source>
        <dbReference type="EMBL" id="PXW68159.1"/>
    </source>
</evidence>
<keyword evidence="2" id="KW-1185">Reference proteome</keyword>
<gene>
    <name evidence="1" type="ORF">C7451_12019</name>
</gene>
<dbReference type="RefSeq" id="WP_110300289.1">
    <property type="nucleotide sequence ID" value="NZ_QJJM01000020.1"/>
</dbReference>
<name>A0A2V3UPG0_9SPHN</name>
<dbReference type="InterPro" id="IPR016155">
    <property type="entry name" value="Mopterin_synth/thiamin_S_b"/>
</dbReference>
<accession>A0A2V3UPG0</accession>
<dbReference type="EMBL" id="QJJM01000020">
    <property type="protein sequence ID" value="PXW68159.1"/>
    <property type="molecule type" value="Genomic_DNA"/>
</dbReference>
<dbReference type="Pfam" id="PF02597">
    <property type="entry name" value="ThiS"/>
    <property type="match status" value="1"/>
</dbReference>
<comment type="caution">
    <text evidence="1">The sequence shown here is derived from an EMBL/GenBank/DDBJ whole genome shotgun (WGS) entry which is preliminary data.</text>
</comment>
<dbReference type="OrthoDB" id="9800712at2"/>
<dbReference type="Gene3D" id="3.10.20.30">
    <property type="match status" value="1"/>
</dbReference>
<dbReference type="InterPro" id="IPR012675">
    <property type="entry name" value="Beta-grasp_dom_sf"/>
</dbReference>
<dbReference type="SUPFAM" id="SSF54285">
    <property type="entry name" value="MoaD/ThiS"/>
    <property type="match status" value="1"/>
</dbReference>
<dbReference type="AlphaFoldDB" id="A0A2V3UPG0"/>
<organism evidence="1 2">
    <name type="scientific">Blastomonas natatoria</name>
    <dbReference type="NCBI Taxonomy" id="34015"/>
    <lineage>
        <taxon>Bacteria</taxon>
        <taxon>Pseudomonadati</taxon>
        <taxon>Pseudomonadota</taxon>
        <taxon>Alphaproteobacteria</taxon>
        <taxon>Sphingomonadales</taxon>
        <taxon>Sphingomonadaceae</taxon>
        <taxon>Blastomonas</taxon>
    </lineage>
</organism>
<evidence type="ECO:0000313" key="2">
    <source>
        <dbReference type="Proteomes" id="UP000248014"/>
    </source>
</evidence>
<protein>
    <submittedName>
        <fullName evidence="1">Molybdopterin synthase sulfur carrier subunit</fullName>
    </submittedName>
</protein>
<reference evidence="1 2" key="1">
    <citation type="submission" date="2018-05" db="EMBL/GenBank/DDBJ databases">
        <title>Genomic Encyclopedia of Type Strains, Phase IV (KMG-IV): sequencing the most valuable type-strain genomes for metagenomic binning, comparative biology and taxonomic classification.</title>
        <authorList>
            <person name="Goeker M."/>
        </authorList>
    </citation>
    <scope>NUCLEOTIDE SEQUENCE [LARGE SCALE GENOMIC DNA]</scope>
    <source>
        <strain evidence="1 2">DSM 3183</strain>
    </source>
</reference>
<dbReference type="CDD" id="cd00754">
    <property type="entry name" value="Ubl_MoaD"/>
    <property type="match status" value="1"/>
</dbReference>